<dbReference type="AlphaFoldDB" id="A0A5C8V2S1"/>
<accession>A0A5C8V2S1</accession>
<evidence type="ECO:0000313" key="4">
    <source>
        <dbReference type="Proteomes" id="UP000321456"/>
    </source>
</evidence>
<dbReference type="EMBL" id="VRUR01000002">
    <property type="protein sequence ID" value="TXN35666.1"/>
    <property type="molecule type" value="Genomic_DNA"/>
</dbReference>
<reference evidence="3 4" key="1">
    <citation type="submission" date="2019-08" db="EMBL/GenBank/DDBJ databases">
        <title>Professor.</title>
        <authorList>
            <person name="Park J.S."/>
        </authorList>
    </citation>
    <scope>NUCLEOTIDE SEQUENCE [LARGE SCALE GENOMIC DNA]</scope>
    <source>
        <strain evidence="3 4">176CP5-101</strain>
    </source>
</reference>
<dbReference type="Gene3D" id="3.40.50.720">
    <property type="entry name" value="NAD(P)-binding Rossmann-like Domain"/>
    <property type="match status" value="2"/>
</dbReference>
<dbReference type="Proteomes" id="UP000321456">
    <property type="component" value="Unassembled WGS sequence"/>
</dbReference>
<dbReference type="InterPro" id="IPR036291">
    <property type="entry name" value="NAD(P)-bd_dom_sf"/>
</dbReference>
<keyword evidence="4" id="KW-1185">Reference proteome</keyword>
<dbReference type="PANTHER" id="PTHR43477:SF1">
    <property type="entry name" value="DIHYDROANTICAPSIN 7-DEHYDROGENASE"/>
    <property type="match status" value="1"/>
</dbReference>
<proteinExistence type="inferred from homology"/>
<dbReference type="GO" id="GO:0016491">
    <property type="term" value="F:oxidoreductase activity"/>
    <property type="evidence" value="ECO:0007669"/>
    <property type="project" value="UniProtKB-KW"/>
</dbReference>
<dbReference type="InterPro" id="IPR051122">
    <property type="entry name" value="SDR_DHRS6-like"/>
</dbReference>
<evidence type="ECO:0000256" key="1">
    <source>
        <dbReference type="ARBA" id="ARBA00006484"/>
    </source>
</evidence>
<dbReference type="InterPro" id="IPR002347">
    <property type="entry name" value="SDR_fam"/>
</dbReference>
<comment type="caution">
    <text evidence="3">The sequence shown here is derived from an EMBL/GenBank/DDBJ whole genome shotgun (WGS) entry which is preliminary data.</text>
</comment>
<evidence type="ECO:0000256" key="2">
    <source>
        <dbReference type="ARBA" id="ARBA00023002"/>
    </source>
</evidence>
<dbReference type="PRINTS" id="PR00081">
    <property type="entry name" value="GDHRDH"/>
</dbReference>
<sequence length="260" mass="28577">MVKDGSKWALILGGSSGLGLATARKLAQHGFKIIIVHRDRKSELNTVDKAFREITSKENALFSFNVDALNPVKRDELILEIQKILGQDKIQVLVHSIAKGNLKGMADDNNTLSNQDFHLTIDAMAVSLYDWVRSLVAKKLFAEDSRIISFTSEGNSKAWKSYAAVSAAKATLEAITRNIALEFASIGIKANCIQAGMTDTRSFQMIPNSDDLKKDAVKRNPNNRLTTPEDVANAVYLLTLEEARWITGTVIKVDGGESLQ</sequence>
<keyword evidence="2" id="KW-0560">Oxidoreductase</keyword>
<dbReference type="RefSeq" id="WP_147744398.1">
    <property type="nucleotide sequence ID" value="NZ_VRUR01000002.1"/>
</dbReference>
<protein>
    <submittedName>
        <fullName evidence="3">SDR family oxidoreductase</fullName>
    </submittedName>
</protein>
<dbReference type="PANTHER" id="PTHR43477">
    <property type="entry name" value="DIHYDROANTICAPSIN 7-DEHYDROGENASE"/>
    <property type="match status" value="1"/>
</dbReference>
<comment type="similarity">
    <text evidence="1">Belongs to the short-chain dehydrogenases/reductases (SDR) family.</text>
</comment>
<dbReference type="Pfam" id="PF13561">
    <property type="entry name" value="adh_short_C2"/>
    <property type="match status" value="1"/>
</dbReference>
<dbReference type="SUPFAM" id="SSF51735">
    <property type="entry name" value="NAD(P)-binding Rossmann-fold domains"/>
    <property type="match status" value="1"/>
</dbReference>
<evidence type="ECO:0000313" key="3">
    <source>
        <dbReference type="EMBL" id="TXN35666.1"/>
    </source>
</evidence>
<name>A0A5C8V2S1_9FLAO</name>
<organism evidence="3 4">
    <name type="scientific">Flagellimonas hymeniacidonis</name>
    <dbReference type="NCBI Taxonomy" id="2603628"/>
    <lineage>
        <taxon>Bacteria</taxon>
        <taxon>Pseudomonadati</taxon>
        <taxon>Bacteroidota</taxon>
        <taxon>Flavobacteriia</taxon>
        <taxon>Flavobacteriales</taxon>
        <taxon>Flavobacteriaceae</taxon>
        <taxon>Flagellimonas</taxon>
    </lineage>
</organism>
<gene>
    <name evidence="3" type="ORF">FVB32_13890</name>
</gene>